<organism evidence="1">
    <name type="scientific">Fusarium oxysporum (strain Fo5176)</name>
    <name type="common">Fusarium vascular wilt</name>
    <dbReference type="NCBI Taxonomy" id="660025"/>
    <lineage>
        <taxon>Eukaryota</taxon>
        <taxon>Fungi</taxon>
        <taxon>Dikarya</taxon>
        <taxon>Ascomycota</taxon>
        <taxon>Pezizomycotina</taxon>
        <taxon>Sordariomycetes</taxon>
        <taxon>Hypocreomycetidae</taxon>
        <taxon>Hypocreales</taxon>
        <taxon>Nectriaceae</taxon>
        <taxon>Fusarium</taxon>
        <taxon>Fusarium oxysporum species complex</taxon>
    </lineage>
</organism>
<reference evidence="1" key="1">
    <citation type="journal article" date="2012" name="Mol. Plant Microbe Interact.">
        <title>A highly conserved effector in Fusarium oxysporum is required for full virulence on Arabidopsis.</title>
        <authorList>
            <person name="Thatcher L.F."/>
            <person name="Gardiner D.M."/>
            <person name="Kazan K."/>
            <person name="Manners J."/>
        </authorList>
    </citation>
    <scope>NUCLEOTIDE SEQUENCE [LARGE SCALE GENOMIC DNA]</scope>
    <source>
        <strain evidence="1">Fo5176</strain>
    </source>
</reference>
<accession>F9FU90</accession>
<name>F9FU90_FUSOF</name>
<dbReference type="OrthoDB" id="5089720at2759"/>
<dbReference type="EMBL" id="AFQF01002641">
    <property type="protein sequence ID" value="EGU79518.1"/>
    <property type="molecule type" value="Genomic_DNA"/>
</dbReference>
<protein>
    <submittedName>
        <fullName evidence="1">Uncharacterized protein</fullName>
    </submittedName>
</protein>
<comment type="caution">
    <text evidence="1">The sequence shown here is derived from an EMBL/GenBank/DDBJ whole genome shotgun (WGS) entry which is preliminary data.</text>
</comment>
<sequence>MLLDLRNLVIGEAKLDVPVESAILQNRQQITLSSISTAQKAHHIKPVTRQRDDQARLMNDSRRVSLLSGDREPLGAVASGLLSSDRGQMKGVLTPFIWLRTGTAVHYQASNASFGFCLAILRSQSIGMFVSKDIGLGRLPGPLMPL</sequence>
<evidence type="ECO:0000313" key="1">
    <source>
        <dbReference type="EMBL" id="EGU79518.1"/>
    </source>
</evidence>
<dbReference type="AlphaFoldDB" id="F9FU90"/>
<gene>
    <name evidence="1" type="ORF">FOXB_09971</name>
</gene>
<proteinExistence type="predicted"/>